<accession>A0A507FMX3</accession>
<dbReference type="STRING" id="246404.A0A507FMX3"/>
<evidence type="ECO:0000256" key="3">
    <source>
        <dbReference type="ARBA" id="ARBA00022989"/>
    </source>
</evidence>
<dbReference type="Proteomes" id="UP000320333">
    <property type="component" value="Unassembled WGS sequence"/>
</dbReference>
<protein>
    <recommendedName>
        <fullName evidence="9">Thioredoxin domain-containing protein</fullName>
    </recommendedName>
</protein>
<evidence type="ECO:0008006" key="9">
    <source>
        <dbReference type="Google" id="ProtNLM"/>
    </source>
</evidence>
<dbReference type="PANTHER" id="PTHR46426">
    <property type="entry name" value="PROTEIN DISULFIDE-ISOMERASE TMX3"/>
    <property type="match status" value="1"/>
</dbReference>
<keyword evidence="8" id="KW-1185">Reference proteome</keyword>
<dbReference type="OrthoDB" id="2130741at2759"/>
<reference evidence="7 8" key="1">
    <citation type="journal article" date="2019" name="Sci. Rep.">
        <title>Comparative genomics of chytrid fungi reveal insights into the obligate biotrophic and pathogenic lifestyle of Synchytrium endobioticum.</title>
        <authorList>
            <person name="van de Vossenberg B.T.L.H."/>
            <person name="Warris S."/>
            <person name="Nguyen H.D.T."/>
            <person name="van Gent-Pelzer M.P.E."/>
            <person name="Joly D.L."/>
            <person name="van de Geest H.C."/>
            <person name="Bonants P.J.M."/>
            <person name="Smith D.S."/>
            <person name="Levesque C.A."/>
            <person name="van der Lee T.A.J."/>
        </authorList>
    </citation>
    <scope>NUCLEOTIDE SEQUENCE [LARGE SCALE GENOMIC DNA]</scope>
    <source>
        <strain evidence="7 8">CBS 675.73</strain>
    </source>
</reference>
<dbReference type="EMBL" id="QEAP01000015">
    <property type="protein sequence ID" value="TPX77759.1"/>
    <property type="molecule type" value="Genomic_DNA"/>
</dbReference>
<comment type="subcellular location">
    <subcellularLocation>
        <location evidence="1">Membrane</location>
        <topology evidence="1">Single-pass membrane protein</topology>
    </subcellularLocation>
</comment>
<gene>
    <name evidence="7" type="ORF">CcCBS67573_g01006</name>
</gene>
<keyword evidence="2 5" id="KW-0812">Transmembrane</keyword>
<name>A0A507FMX3_9FUNG</name>
<dbReference type="AlphaFoldDB" id="A0A507FMX3"/>
<comment type="caution">
    <text evidence="7">The sequence shown here is derived from an EMBL/GenBank/DDBJ whole genome shotgun (WGS) entry which is preliminary data.</text>
</comment>
<keyword evidence="3 5" id="KW-1133">Transmembrane helix</keyword>
<feature type="chain" id="PRO_5021482191" description="Thioredoxin domain-containing protein" evidence="6">
    <location>
        <begin position="25"/>
        <end position="801"/>
    </location>
</feature>
<evidence type="ECO:0000313" key="7">
    <source>
        <dbReference type="EMBL" id="TPX77759.1"/>
    </source>
</evidence>
<sequence length="801" mass="88086">MKGACLAALSILVLLISIPARVVPDFESMQQAALLDDEQILHLTAADFANNTIKVGGNWFLFFGEAFLGCRLGPLLLLFFGVLLLGRIFQDHALVHIVSQRQEMLLEKGLRMAKVECMDNMQFCNKVVLPAFTRFPTLRMFRNGEMVDEFPGKDPGNIEEVDAFLMKHFSALPVLEPASASGYNLEKSIAHANLVISKFNSHLHNPTSAVKNPLGTVLKVVSFADLPATPYLIRYRHSPACKDAACKALDAVLEDLATTMATRAVIAEINVFGKNAADAREFWMRDQDPSSGPQSLSDSGVQLQWVMDPLETRVGYEGEYSVKALVQFIEGFLRPPASVVQAVDVMQTLNSTEVSVLFLYDAAVSDDSHLTQFLDVAASVQTRIGVYVTPDAAATFKTLNIPPSTLPAVVVLTEGGRGFHEFSSMDLTLLRGRAHKLQLRAWILERRYPLVSALTVTNAVQIMGTPTQTVQKLVVISILNGYNASEIIALQTAAKEWKMLLEKDSKKPPSVVVVFTWIDAQSRQEYILSNFGSVLGNAPQYPRHLIIDPSSRVAYLHDAQAAVLAPNMFAQTLSLIANGQLKGTSLRAGVMARLPAHQALLLFLALNQTLESAVPVRKSKKRGAEDMNHVDQRQVRPKKIRIVFAEKPVEEEAGTSSQDNTEDSAVAVDSVAQISSGEISLDVEQQSEVEDLHPWLLFPRRVYRPSPLSLAVVANDEEIVRCSAVRPASIGVNASRIAHGFDKSQNGPPDRQPRLLAVLQQKLIQKEMAEIQRQWEVEQAAALEALAAEIEAELFGEMDLD</sequence>
<evidence type="ECO:0000256" key="5">
    <source>
        <dbReference type="SAM" id="Phobius"/>
    </source>
</evidence>
<evidence type="ECO:0000313" key="8">
    <source>
        <dbReference type="Proteomes" id="UP000320333"/>
    </source>
</evidence>
<organism evidence="7 8">
    <name type="scientific">Chytriomyces confervae</name>
    <dbReference type="NCBI Taxonomy" id="246404"/>
    <lineage>
        <taxon>Eukaryota</taxon>
        <taxon>Fungi</taxon>
        <taxon>Fungi incertae sedis</taxon>
        <taxon>Chytridiomycota</taxon>
        <taxon>Chytridiomycota incertae sedis</taxon>
        <taxon>Chytridiomycetes</taxon>
        <taxon>Chytridiales</taxon>
        <taxon>Chytriomycetaceae</taxon>
        <taxon>Chytriomyces</taxon>
    </lineage>
</organism>
<evidence type="ECO:0000256" key="4">
    <source>
        <dbReference type="ARBA" id="ARBA00023136"/>
    </source>
</evidence>
<dbReference type="GO" id="GO:0005783">
    <property type="term" value="C:endoplasmic reticulum"/>
    <property type="evidence" value="ECO:0007669"/>
    <property type="project" value="TreeGrafter"/>
</dbReference>
<dbReference type="PANTHER" id="PTHR46426:SF1">
    <property type="entry name" value="PROTEIN DISULFIDE-ISOMERASE TMX3"/>
    <property type="match status" value="1"/>
</dbReference>
<feature type="signal peptide" evidence="6">
    <location>
        <begin position="1"/>
        <end position="24"/>
    </location>
</feature>
<dbReference type="GO" id="GO:0016020">
    <property type="term" value="C:membrane"/>
    <property type="evidence" value="ECO:0007669"/>
    <property type="project" value="UniProtKB-SubCell"/>
</dbReference>
<keyword evidence="4 5" id="KW-0472">Membrane</keyword>
<evidence type="ECO:0000256" key="2">
    <source>
        <dbReference type="ARBA" id="ARBA00022692"/>
    </source>
</evidence>
<evidence type="ECO:0000256" key="6">
    <source>
        <dbReference type="SAM" id="SignalP"/>
    </source>
</evidence>
<feature type="transmembrane region" description="Helical" evidence="5">
    <location>
        <begin position="59"/>
        <end position="85"/>
    </location>
</feature>
<keyword evidence="6" id="KW-0732">Signal</keyword>
<evidence type="ECO:0000256" key="1">
    <source>
        <dbReference type="ARBA" id="ARBA00004167"/>
    </source>
</evidence>
<dbReference type="InterPro" id="IPR052250">
    <property type="entry name" value="PDI_TMX3"/>
</dbReference>
<proteinExistence type="predicted"/>